<dbReference type="GO" id="GO:0071972">
    <property type="term" value="F:peptidoglycan L,D-transpeptidase activity"/>
    <property type="evidence" value="ECO:0007669"/>
    <property type="project" value="TreeGrafter"/>
</dbReference>
<gene>
    <name evidence="8" type="ORF">H8692_07810</name>
</gene>
<keyword evidence="2" id="KW-0808">Transferase</keyword>
<dbReference type="CDD" id="cd16913">
    <property type="entry name" value="YkuD_like"/>
    <property type="match status" value="1"/>
</dbReference>
<evidence type="ECO:0000256" key="6">
    <source>
        <dbReference type="PROSITE-ProRule" id="PRU01373"/>
    </source>
</evidence>
<dbReference type="GO" id="GO:0008360">
    <property type="term" value="P:regulation of cell shape"/>
    <property type="evidence" value="ECO:0007669"/>
    <property type="project" value="UniProtKB-UniRule"/>
</dbReference>
<dbReference type="SUPFAM" id="SSF141523">
    <property type="entry name" value="L,D-transpeptidase catalytic domain-like"/>
    <property type="match status" value="1"/>
</dbReference>
<dbReference type="PANTHER" id="PTHR30582">
    <property type="entry name" value="L,D-TRANSPEPTIDASE"/>
    <property type="match status" value="1"/>
</dbReference>
<dbReference type="InterPro" id="IPR022029">
    <property type="entry name" value="YoaR-like_PG-bd"/>
</dbReference>
<feature type="domain" description="L,D-TPase catalytic" evidence="7">
    <location>
        <begin position="339"/>
        <end position="464"/>
    </location>
</feature>
<evidence type="ECO:0000256" key="4">
    <source>
        <dbReference type="ARBA" id="ARBA00022984"/>
    </source>
</evidence>
<feature type="active site" description="Proton donor/acceptor" evidence="6">
    <location>
        <position position="419"/>
    </location>
</feature>
<name>A0A926EAD8_9FIRM</name>
<dbReference type="GO" id="GO:0005576">
    <property type="term" value="C:extracellular region"/>
    <property type="evidence" value="ECO:0007669"/>
    <property type="project" value="TreeGrafter"/>
</dbReference>
<proteinExistence type="predicted"/>
<dbReference type="Gene3D" id="3.10.20.800">
    <property type="match status" value="1"/>
</dbReference>
<keyword evidence="3 6" id="KW-0133">Cell shape</keyword>
<accession>A0A926EAD8</accession>
<dbReference type="GO" id="GO:0018104">
    <property type="term" value="P:peptidoglycan-protein cross-linking"/>
    <property type="evidence" value="ECO:0007669"/>
    <property type="project" value="TreeGrafter"/>
</dbReference>
<keyword evidence="9" id="KW-1185">Reference proteome</keyword>
<evidence type="ECO:0000256" key="5">
    <source>
        <dbReference type="ARBA" id="ARBA00023316"/>
    </source>
</evidence>
<evidence type="ECO:0000256" key="1">
    <source>
        <dbReference type="ARBA" id="ARBA00004752"/>
    </source>
</evidence>
<dbReference type="InterPro" id="IPR038063">
    <property type="entry name" value="Transpep_catalytic_dom"/>
</dbReference>
<dbReference type="PANTHER" id="PTHR30582:SF33">
    <property type="entry name" value="EXPORTED PROTEIN"/>
    <property type="match status" value="1"/>
</dbReference>
<dbReference type="RefSeq" id="WP_187525386.1">
    <property type="nucleotide sequence ID" value="NZ_JACRTA010000002.1"/>
</dbReference>
<dbReference type="InterPro" id="IPR005490">
    <property type="entry name" value="LD_TPept_cat_dom"/>
</dbReference>
<evidence type="ECO:0000313" key="9">
    <source>
        <dbReference type="Proteomes" id="UP000610862"/>
    </source>
</evidence>
<dbReference type="InterPro" id="IPR038054">
    <property type="entry name" value="LD_TPept-like_central_sf"/>
</dbReference>
<dbReference type="Proteomes" id="UP000610862">
    <property type="component" value="Unassembled WGS sequence"/>
</dbReference>
<evidence type="ECO:0000256" key="2">
    <source>
        <dbReference type="ARBA" id="ARBA00022679"/>
    </source>
</evidence>
<comment type="pathway">
    <text evidence="1 6">Cell wall biogenesis; peptidoglycan biosynthesis.</text>
</comment>
<evidence type="ECO:0000256" key="3">
    <source>
        <dbReference type="ARBA" id="ARBA00022960"/>
    </source>
</evidence>
<evidence type="ECO:0000259" key="7">
    <source>
        <dbReference type="PROSITE" id="PS52029"/>
    </source>
</evidence>
<dbReference type="PROSITE" id="PS52029">
    <property type="entry name" value="LD_TPASE"/>
    <property type="match status" value="1"/>
</dbReference>
<dbReference type="GO" id="GO:0071555">
    <property type="term" value="P:cell wall organization"/>
    <property type="evidence" value="ECO:0007669"/>
    <property type="project" value="UniProtKB-UniRule"/>
</dbReference>
<dbReference type="InterPro" id="IPR050979">
    <property type="entry name" value="LD-transpeptidase"/>
</dbReference>
<dbReference type="EMBL" id="JACRTA010000002">
    <property type="protein sequence ID" value="MBC8568659.1"/>
    <property type="molecule type" value="Genomic_DNA"/>
</dbReference>
<keyword evidence="4 6" id="KW-0573">Peptidoglycan synthesis</keyword>
<dbReference type="GO" id="GO:0016740">
    <property type="term" value="F:transferase activity"/>
    <property type="evidence" value="ECO:0007669"/>
    <property type="project" value="UniProtKB-KW"/>
</dbReference>
<comment type="caution">
    <text evidence="8">The sequence shown here is derived from an EMBL/GenBank/DDBJ whole genome shotgun (WGS) entry which is preliminary data.</text>
</comment>
<dbReference type="AlphaFoldDB" id="A0A926EAD8"/>
<dbReference type="Pfam" id="PF03734">
    <property type="entry name" value="YkuD"/>
    <property type="match status" value="1"/>
</dbReference>
<reference evidence="8" key="1">
    <citation type="submission" date="2020-08" db="EMBL/GenBank/DDBJ databases">
        <title>Genome public.</title>
        <authorList>
            <person name="Liu C."/>
            <person name="Sun Q."/>
        </authorList>
    </citation>
    <scope>NUCLEOTIDE SEQUENCE</scope>
    <source>
        <strain evidence="8">NSJ-24</strain>
    </source>
</reference>
<feature type="active site" description="Nucleophile" evidence="6">
    <location>
        <position position="440"/>
    </location>
</feature>
<dbReference type="Gene3D" id="2.40.440.10">
    <property type="entry name" value="L,D-transpeptidase catalytic domain-like"/>
    <property type="match status" value="1"/>
</dbReference>
<protein>
    <submittedName>
        <fullName evidence="8">L,D-transpeptidase/peptidoglycan binding protein</fullName>
    </submittedName>
</protein>
<evidence type="ECO:0000313" key="8">
    <source>
        <dbReference type="EMBL" id="MBC8568659.1"/>
    </source>
</evidence>
<dbReference type="SUPFAM" id="SSF143985">
    <property type="entry name" value="L,D-transpeptidase pre-catalytic domain-like"/>
    <property type="match status" value="1"/>
</dbReference>
<organism evidence="8 9">
    <name type="scientific">Lentihominibacter hominis</name>
    <dbReference type="NCBI Taxonomy" id="2763645"/>
    <lineage>
        <taxon>Bacteria</taxon>
        <taxon>Bacillati</taxon>
        <taxon>Bacillota</taxon>
        <taxon>Clostridia</taxon>
        <taxon>Peptostreptococcales</taxon>
        <taxon>Anaerovoracaceae</taxon>
        <taxon>Lentihominibacter</taxon>
    </lineage>
</organism>
<sequence length="465" mass="52237">MKKFVITISIIILIIIIAFTCATIAYSKTDSYENSSFPDNTTINGIDCSGLTYEEAESKLTKEWNSKHIVITGPLSDDMATFTDFDCTYDIMKDLKKSKTHYMVFAAANHFAKTPLVIQFPMVVKDYGQQFKERVISSSFLNQEKASASKDAYVDLSDPDFPIVPEKYGDKPNAEKFFTDLLHHIQTGEIKFMYEEKDYYTLPKITAEDESLKEYQKYCKKYLSQKITYDMGDETFTISAEQLASLMKDNKSGKADKEAVKKYVASLAEKYDNIGAQRNFTSLSGRQINVSGGTYGWKIDQEKEAEQLTADINSHKDITREPLFSEKGYGKYSTDVGNTYIDVDISGQIVKLYKDGKLQFSANCVTGCKTDGTTTDTGTFYVLNKVRDVVLKGDNADGSKYESPVKYWLGVTWGGQGLHDADWRNTFGGSIWIRGGSHGCINMPPNKMPSLYNAAEVGMPVVMHY</sequence>
<keyword evidence="5 6" id="KW-0961">Cell wall biogenesis/degradation</keyword>
<dbReference type="Pfam" id="PF12229">
    <property type="entry name" value="PG_binding_4"/>
    <property type="match status" value="1"/>
</dbReference>